<keyword evidence="3 6" id="KW-0812">Transmembrane</keyword>
<evidence type="ECO:0000256" key="5">
    <source>
        <dbReference type="ARBA" id="ARBA00023136"/>
    </source>
</evidence>
<comment type="subcellular location">
    <subcellularLocation>
        <location evidence="1">Cell membrane</location>
        <topology evidence="1">Multi-pass membrane protein</topology>
    </subcellularLocation>
</comment>
<feature type="transmembrane region" description="Helical" evidence="6">
    <location>
        <begin position="74"/>
        <end position="91"/>
    </location>
</feature>
<keyword evidence="2" id="KW-1003">Cell membrane</keyword>
<feature type="transmembrane region" description="Helical" evidence="6">
    <location>
        <begin position="122"/>
        <end position="145"/>
    </location>
</feature>
<dbReference type="InterPro" id="IPR001851">
    <property type="entry name" value="ABC_transp_permease"/>
</dbReference>
<protein>
    <submittedName>
        <fullName evidence="7">Inner-membrane translocator</fullName>
    </submittedName>
</protein>
<dbReference type="EMBL" id="JQ844202">
    <property type="protein sequence ID" value="AGS52579.1"/>
    <property type="molecule type" value="Genomic_DNA"/>
</dbReference>
<dbReference type="PANTHER" id="PTHR47089:SF1">
    <property type="entry name" value="GUANOSINE ABC TRANSPORTER PERMEASE PROTEIN NUPP"/>
    <property type="match status" value="1"/>
</dbReference>
<evidence type="ECO:0000256" key="6">
    <source>
        <dbReference type="SAM" id="Phobius"/>
    </source>
</evidence>
<keyword evidence="4 6" id="KW-1133">Transmembrane helix</keyword>
<evidence type="ECO:0000256" key="4">
    <source>
        <dbReference type="ARBA" id="ARBA00022989"/>
    </source>
</evidence>
<evidence type="ECO:0000313" key="7">
    <source>
        <dbReference type="EMBL" id="AGS52579.1"/>
    </source>
</evidence>
<reference evidence="7" key="1">
    <citation type="submission" date="2012-03" db="EMBL/GenBank/DDBJ databases">
        <title>Functional metagenomics reveals considerable lignocellulase gene clusters in the gut microbiome of a wood-feeding higher termite.</title>
        <authorList>
            <person name="Liu N."/>
        </authorList>
    </citation>
    <scope>NUCLEOTIDE SEQUENCE</scope>
</reference>
<evidence type="ECO:0000256" key="3">
    <source>
        <dbReference type="ARBA" id="ARBA00022692"/>
    </source>
</evidence>
<dbReference type="CDD" id="cd06580">
    <property type="entry name" value="TM_PBP1_transp_TpRbsC_like"/>
    <property type="match status" value="1"/>
</dbReference>
<evidence type="ECO:0000256" key="2">
    <source>
        <dbReference type="ARBA" id="ARBA00022475"/>
    </source>
</evidence>
<evidence type="ECO:0000256" key="1">
    <source>
        <dbReference type="ARBA" id="ARBA00004651"/>
    </source>
</evidence>
<keyword evidence="5 6" id="KW-0472">Membrane</keyword>
<organism evidence="7">
    <name type="scientific">uncultured bacterium contig00042</name>
    <dbReference type="NCBI Taxonomy" id="1181529"/>
    <lineage>
        <taxon>Bacteria</taxon>
        <taxon>environmental samples</taxon>
    </lineage>
</organism>
<dbReference type="GO" id="GO:0005886">
    <property type="term" value="C:plasma membrane"/>
    <property type="evidence" value="ECO:0007669"/>
    <property type="project" value="UniProtKB-SubCell"/>
</dbReference>
<name>A0A806KPE8_9BACT</name>
<sequence length="235" mass="25656">MRERCGAVFLVFLKARYKVSEVVSTIMMNYIALYLHRIITMRIPGSSTFRTPDYPDTASLSSGILSALTNGSRLNYGLWLAIASIFIYWIIMEKTTLGYSLRAAGFNKDAALYAGIRVNLNITLSMMIAGAFAGLAGASVSVGVFTYGRVLDRFDNYGFDGIAVALGGGCTAPGIAIMGLLFGMLKSAQPLMQSRQIPKEIVSIIMGLVVVFISLKSGIYMLAQWRMKKAQEKKD</sequence>
<dbReference type="PANTHER" id="PTHR47089">
    <property type="entry name" value="ABC TRANSPORTER, PERMEASE PROTEIN"/>
    <property type="match status" value="1"/>
</dbReference>
<dbReference type="AlphaFoldDB" id="A0A806KPE8"/>
<dbReference type="GO" id="GO:0022857">
    <property type="term" value="F:transmembrane transporter activity"/>
    <property type="evidence" value="ECO:0007669"/>
    <property type="project" value="InterPro"/>
</dbReference>
<feature type="transmembrane region" description="Helical" evidence="6">
    <location>
        <begin position="201"/>
        <end position="223"/>
    </location>
</feature>
<proteinExistence type="predicted"/>
<accession>A0A806KPE8</accession>
<dbReference type="Pfam" id="PF02653">
    <property type="entry name" value="BPD_transp_2"/>
    <property type="match status" value="1"/>
</dbReference>
<feature type="transmembrane region" description="Helical" evidence="6">
    <location>
        <begin position="157"/>
        <end position="181"/>
    </location>
</feature>